<dbReference type="InterPro" id="IPR013094">
    <property type="entry name" value="AB_hydrolase_3"/>
</dbReference>
<comment type="caution">
    <text evidence="3">The sequence shown here is derived from an EMBL/GenBank/DDBJ whole genome shotgun (WGS) entry which is preliminary data.</text>
</comment>
<protein>
    <submittedName>
        <fullName evidence="3">Alpha/beta hydrolase</fullName>
    </submittedName>
</protein>
<evidence type="ECO:0000313" key="4">
    <source>
        <dbReference type="Proteomes" id="UP000321192"/>
    </source>
</evidence>
<accession>A0A5C7SH38</accession>
<dbReference type="PROSITE" id="PS01174">
    <property type="entry name" value="LIPASE_GDXG_SER"/>
    <property type="match status" value="1"/>
</dbReference>
<dbReference type="EMBL" id="SSFD01000233">
    <property type="protein sequence ID" value="TXH82749.1"/>
    <property type="molecule type" value="Genomic_DNA"/>
</dbReference>
<name>A0A5C7SH38_THASP</name>
<dbReference type="GO" id="GO:0004771">
    <property type="term" value="F:sterol ester esterase activity"/>
    <property type="evidence" value="ECO:0007669"/>
    <property type="project" value="TreeGrafter"/>
</dbReference>
<sequence length="317" mass="34497">MPLTKETRSLLDMAYRVGAPRFHELAVAQARHSAQKLHFAFRPEAPAVASTAEVPIPRPDTSALLARLYRPFGSHVDDRLPLVIFAHGGGWCIGDVASYDVACRELANGSGCAVLSVEYRLAPEHPFPAAPEDMRLAFDWSVDNADLLGIDPARIALAGDSAGGNLAIVTALALRAAEVKPAFLLLIYPSTEIRSARPSRERYAEGFFLDRESLQWFFERYLPGVDTEDWRVSPMRAASLAGLPPMQVICAECDPLVDDCLAFVERVRSEGGEVALRVFEGVVHGFYTLGKLIPEAREAVALSAAALRSHLAECAQS</sequence>
<feature type="domain" description="Alpha/beta hydrolase fold-3" evidence="2">
    <location>
        <begin position="83"/>
        <end position="287"/>
    </location>
</feature>
<dbReference type="RefSeq" id="WP_276659735.1">
    <property type="nucleotide sequence ID" value="NZ_SSFD01000233.1"/>
</dbReference>
<dbReference type="AlphaFoldDB" id="A0A5C7SH38"/>
<dbReference type="Gene3D" id="3.40.50.1820">
    <property type="entry name" value="alpha/beta hydrolase"/>
    <property type="match status" value="1"/>
</dbReference>
<organism evidence="3 4">
    <name type="scientific">Thauera aminoaromatica</name>
    <dbReference type="NCBI Taxonomy" id="164330"/>
    <lineage>
        <taxon>Bacteria</taxon>
        <taxon>Pseudomonadati</taxon>
        <taxon>Pseudomonadota</taxon>
        <taxon>Betaproteobacteria</taxon>
        <taxon>Rhodocyclales</taxon>
        <taxon>Zoogloeaceae</taxon>
        <taxon>Thauera</taxon>
    </lineage>
</organism>
<dbReference type="InterPro" id="IPR029058">
    <property type="entry name" value="AB_hydrolase_fold"/>
</dbReference>
<dbReference type="SUPFAM" id="SSF53474">
    <property type="entry name" value="alpha/beta-Hydrolases"/>
    <property type="match status" value="1"/>
</dbReference>
<dbReference type="GO" id="GO:0019433">
    <property type="term" value="P:triglyceride catabolic process"/>
    <property type="evidence" value="ECO:0007669"/>
    <property type="project" value="TreeGrafter"/>
</dbReference>
<gene>
    <name evidence="3" type="ORF">E6Q80_14860</name>
</gene>
<dbReference type="Proteomes" id="UP000321192">
    <property type="component" value="Unassembled WGS sequence"/>
</dbReference>
<feature type="active site" evidence="1">
    <location>
        <position position="161"/>
    </location>
</feature>
<keyword evidence="3" id="KW-0378">Hydrolase</keyword>
<evidence type="ECO:0000259" key="2">
    <source>
        <dbReference type="Pfam" id="PF07859"/>
    </source>
</evidence>
<dbReference type="PANTHER" id="PTHR23025:SF3">
    <property type="entry name" value="HORMONE-SENSITIVE LIPASE"/>
    <property type="match status" value="1"/>
</dbReference>
<dbReference type="PANTHER" id="PTHR23025">
    <property type="entry name" value="TRIACYLGLYCEROL LIPASE"/>
    <property type="match status" value="1"/>
</dbReference>
<evidence type="ECO:0000313" key="3">
    <source>
        <dbReference type="EMBL" id="TXH82749.1"/>
    </source>
</evidence>
<dbReference type="GO" id="GO:0004806">
    <property type="term" value="F:triacylglycerol lipase activity"/>
    <property type="evidence" value="ECO:0007669"/>
    <property type="project" value="TreeGrafter"/>
</dbReference>
<dbReference type="Pfam" id="PF07859">
    <property type="entry name" value="Abhydrolase_3"/>
    <property type="match status" value="1"/>
</dbReference>
<proteinExistence type="predicted"/>
<evidence type="ECO:0000256" key="1">
    <source>
        <dbReference type="PROSITE-ProRule" id="PRU10038"/>
    </source>
</evidence>
<dbReference type="InterPro" id="IPR033140">
    <property type="entry name" value="Lipase_GDXG_put_SER_AS"/>
</dbReference>
<reference evidence="3 4" key="1">
    <citation type="submission" date="2018-09" db="EMBL/GenBank/DDBJ databases">
        <title>Metagenome Assembled Genomes from an Advanced Water Purification Facility.</title>
        <authorList>
            <person name="Stamps B.W."/>
            <person name="Spear J.R."/>
        </authorList>
    </citation>
    <scope>NUCLEOTIDE SEQUENCE [LARGE SCALE GENOMIC DNA]</scope>
    <source>
        <strain evidence="3">Bin_27_1</strain>
    </source>
</reference>
<dbReference type="GO" id="GO:0005829">
    <property type="term" value="C:cytosol"/>
    <property type="evidence" value="ECO:0007669"/>
    <property type="project" value="TreeGrafter"/>
</dbReference>